<reference evidence="2 3" key="1">
    <citation type="journal article" date="2021" name="BMC Genomics">
        <title>Datura genome reveals duplications of psychoactive alkaloid biosynthetic genes and high mutation rate following tissue culture.</title>
        <authorList>
            <person name="Rajewski A."/>
            <person name="Carter-House D."/>
            <person name="Stajich J."/>
            <person name="Litt A."/>
        </authorList>
    </citation>
    <scope>NUCLEOTIDE SEQUENCE [LARGE SCALE GENOMIC DNA]</scope>
    <source>
        <strain evidence="2">AR-01</strain>
    </source>
</reference>
<dbReference type="Gene3D" id="3.40.50.300">
    <property type="entry name" value="P-loop containing nucleotide triphosphate hydrolases"/>
    <property type="match status" value="1"/>
</dbReference>
<evidence type="ECO:0000313" key="2">
    <source>
        <dbReference type="EMBL" id="MCD7470565.1"/>
    </source>
</evidence>
<accession>A0ABS8THZ9</accession>
<protein>
    <recommendedName>
        <fullName evidence="1">NB-ARC domain-containing protein</fullName>
    </recommendedName>
</protein>
<dbReference type="Pfam" id="PF00931">
    <property type="entry name" value="NB-ARC"/>
    <property type="match status" value="1"/>
</dbReference>
<dbReference type="InterPro" id="IPR002182">
    <property type="entry name" value="NB-ARC"/>
</dbReference>
<gene>
    <name evidence="2" type="ORF">HAX54_010534</name>
</gene>
<proteinExistence type="predicted"/>
<dbReference type="Proteomes" id="UP000823775">
    <property type="component" value="Unassembled WGS sequence"/>
</dbReference>
<comment type="caution">
    <text evidence="2">The sequence shown here is derived from an EMBL/GenBank/DDBJ whole genome shotgun (WGS) entry which is preliminary data.</text>
</comment>
<dbReference type="EMBL" id="JACEIK010001584">
    <property type="protein sequence ID" value="MCD7470565.1"/>
    <property type="molecule type" value="Genomic_DNA"/>
</dbReference>
<feature type="domain" description="NB-ARC" evidence="1">
    <location>
        <begin position="171"/>
        <end position="251"/>
    </location>
</feature>
<sequence length="263" mass="29742">MAAHAAATSLMGTVHLISQSTLDLQEVHKQHLKLLYDKVGSLLEFLDNSDDEPMTDLLKRINDIAQEVEDKVESHIQRESQNTLLNMLPRVLQLPTMANKLLKILRRAVQEIDPVKKELIKLRENNNSNMRDRNCSLICDATYPHESHVSTPENDMVGYNIERERMLDRIRGNSSQLGVISIAGMGGIGKSTFAKRMFSDPLIVSFFDVRGWMTVSKDYSLRKMLISLLQDAIGVNEELHKKSNEELAKTLKINDGETSRSLA</sequence>
<dbReference type="InterPro" id="IPR027417">
    <property type="entry name" value="P-loop_NTPase"/>
</dbReference>
<evidence type="ECO:0000259" key="1">
    <source>
        <dbReference type="Pfam" id="PF00931"/>
    </source>
</evidence>
<dbReference type="Gene3D" id="1.20.5.4130">
    <property type="match status" value="1"/>
</dbReference>
<dbReference type="PANTHER" id="PTHR19338">
    <property type="entry name" value="TRANSLOCASE OF INNER MITOCHONDRIAL MEMBRANE 13 HOMOLOG"/>
    <property type="match status" value="1"/>
</dbReference>
<keyword evidence="3" id="KW-1185">Reference proteome</keyword>
<name>A0ABS8THZ9_DATST</name>
<organism evidence="2 3">
    <name type="scientific">Datura stramonium</name>
    <name type="common">Jimsonweed</name>
    <name type="synonym">Common thornapple</name>
    <dbReference type="NCBI Taxonomy" id="4076"/>
    <lineage>
        <taxon>Eukaryota</taxon>
        <taxon>Viridiplantae</taxon>
        <taxon>Streptophyta</taxon>
        <taxon>Embryophyta</taxon>
        <taxon>Tracheophyta</taxon>
        <taxon>Spermatophyta</taxon>
        <taxon>Magnoliopsida</taxon>
        <taxon>eudicotyledons</taxon>
        <taxon>Gunneridae</taxon>
        <taxon>Pentapetalae</taxon>
        <taxon>asterids</taxon>
        <taxon>lamiids</taxon>
        <taxon>Solanales</taxon>
        <taxon>Solanaceae</taxon>
        <taxon>Solanoideae</taxon>
        <taxon>Datureae</taxon>
        <taxon>Datura</taxon>
    </lineage>
</organism>
<evidence type="ECO:0000313" key="3">
    <source>
        <dbReference type="Proteomes" id="UP000823775"/>
    </source>
</evidence>
<dbReference type="PANTHER" id="PTHR19338:SF60">
    <property type="entry name" value="NB-ARC DOMAIN-CONTAINING PROTEIN"/>
    <property type="match status" value="1"/>
</dbReference>
<dbReference type="SUPFAM" id="SSF52540">
    <property type="entry name" value="P-loop containing nucleoside triphosphate hydrolases"/>
    <property type="match status" value="1"/>
</dbReference>